<dbReference type="OrthoDB" id="1739143at2759"/>
<feature type="non-terminal residue" evidence="4">
    <location>
        <position position="1"/>
    </location>
</feature>
<proteinExistence type="inferred from homology"/>
<dbReference type="InterPro" id="IPR036380">
    <property type="entry name" value="Isochorismatase-like_sf"/>
</dbReference>
<sequence length="119" mass="13324">NGRRHPPRRTETQIHARLAPQDGDLSYRKIRFGTFMREPSKGLLDGLRDRGIDTVVIGGVVTSGAVLSAVRQLADLDFRLLVLEDCCADYDAEVHRVLCEKVFPRQARVIKSSEFGGLF</sequence>
<reference evidence="4 5" key="1">
    <citation type="submission" date="2018-05" db="EMBL/GenBank/DDBJ databases">
        <title>Whole genome sequencing for identification of molecular markers to develop diagnostic detection tools for the regulated plant pathogen Lachnellula willkommii.</title>
        <authorList>
            <person name="Giroux E."/>
            <person name="Bilodeau G."/>
        </authorList>
    </citation>
    <scope>NUCLEOTIDE SEQUENCE [LARGE SCALE GENOMIC DNA]</scope>
    <source>
        <strain evidence="4 5">CBS 625.97</strain>
    </source>
</reference>
<evidence type="ECO:0000313" key="5">
    <source>
        <dbReference type="Proteomes" id="UP000481288"/>
    </source>
</evidence>
<dbReference type="SUPFAM" id="SSF52499">
    <property type="entry name" value="Isochorismatase-like hydrolases"/>
    <property type="match status" value="1"/>
</dbReference>
<protein>
    <submittedName>
        <fullName evidence="4">Isochorismatase family protein YecD</fullName>
    </submittedName>
</protein>
<dbReference type="Proteomes" id="UP000481288">
    <property type="component" value="Unassembled WGS sequence"/>
</dbReference>
<evidence type="ECO:0000256" key="1">
    <source>
        <dbReference type="ARBA" id="ARBA00006336"/>
    </source>
</evidence>
<evidence type="ECO:0000313" key="4">
    <source>
        <dbReference type="EMBL" id="TVY52222.1"/>
    </source>
</evidence>
<gene>
    <name evidence="4" type="primary">yecD</name>
    <name evidence="4" type="ORF">LCER1_G005564</name>
</gene>
<dbReference type="Pfam" id="PF00857">
    <property type="entry name" value="Isochorismatase"/>
    <property type="match status" value="1"/>
</dbReference>
<comment type="similarity">
    <text evidence="1">Belongs to the isochorismatase family.</text>
</comment>
<dbReference type="PANTHER" id="PTHR43540:SF1">
    <property type="entry name" value="ISOCHORISMATASE HYDROLASE"/>
    <property type="match status" value="1"/>
</dbReference>
<organism evidence="4 5">
    <name type="scientific">Lachnellula cervina</name>
    <dbReference type="NCBI Taxonomy" id="1316786"/>
    <lineage>
        <taxon>Eukaryota</taxon>
        <taxon>Fungi</taxon>
        <taxon>Dikarya</taxon>
        <taxon>Ascomycota</taxon>
        <taxon>Pezizomycotina</taxon>
        <taxon>Leotiomycetes</taxon>
        <taxon>Helotiales</taxon>
        <taxon>Lachnaceae</taxon>
        <taxon>Lachnellula</taxon>
    </lineage>
</organism>
<evidence type="ECO:0000259" key="3">
    <source>
        <dbReference type="Pfam" id="PF00857"/>
    </source>
</evidence>
<comment type="caution">
    <text evidence="4">The sequence shown here is derived from an EMBL/GenBank/DDBJ whole genome shotgun (WGS) entry which is preliminary data.</text>
</comment>
<dbReference type="GO" id="GO:0016787">
    <property type="term" value="F:hydrolase activity"/>
    <property type="evidence" value="ECO:0007669"/>
    <property type="project" value="UniProtKB-KW"/>
</dbReference>
<dbReference type="EMBL" id="QGMG01000653">
    <property type="protein sequence ID" value="TVY52222.1"/>
    <property type="molecule type" value="Genomic_DNA"/>
</dbReference>
<feature type="domain" description="Isochorismatase-like" evidence="3">
    <location>
        <begin position="6"/>
        <end position="112"/>
    </location>
</feature>
<dbReference type="Gene3D" id="3.40.50.850">
    <property type="entry name" value="Isochorismatase-like"/>
    <property type="match status" value="1"/>
</dbReference>
<keyword evidence="5" id="KW-1185">Reference proteome</keyword>
<dbReference type="AlphaFoldDB" id="A0A7D8YRQ4"/>
<evidence type="ECO:0000256" key="2">
    <source>
        <dbReference type="ARBA" id="ARBA00022801"/>
    </source>
</evidence>
<feature type="non-terminal residue" evidence="4">
    <location>
        <position position="119"/>
    </location>
</feature>
<accession>A0A7D8YRQ4</accession>
<name>A0A7D8YRQ4_9HELO</name>
<keyword evidence="2" id="KW-0378">Hydrolase</keyword>
<dbReference type="InterPro" id="IPR050272">
    <property type="entry name" value="Isochorismatase-like_hydrls"/>
</dbReference>
<dbReference type="PANTHER" id="PTHR43540">
    <property type="entry name" value="PEROXYUREIDOACRYLATE/UREIDOACRYLATE AMIDOHYDROLASE-RELATED"/>
    <property type="match status" value="1"/>
</dbReference>
<dbReference type="CDD" id="cd00431">
    <property type="entry name" value="cysteine_hydrolases"/>
    <property type="match status" value="1"/>
</dbReference>
<dbReference type="InterPro" id="IPR000868">
    <property type="entry name" value="Isochorismatase-like_dom"/>
</dbReference>